<feature type="transmembrane region" description="Helical" evidence="5">
    <location>
        <begin position="444"/>
        <end position="470"/>
    </location>
</feature>
<dbReference type="EMBL" id="JADDOJ010000033">
    <property type="protein sequence ID" value="MBE7940869.1"/>
    <property type="molecule type" value="Genomic_DNA"/>
</dbReference>
<dbReference type="RefSeq" id="WP_193780409.1">
    <property type="nucleotide sequence ID" value="NZ_JADDOJ010000033.1"/>
</dbReference>
<dbReference type="Pfam" id="PF10136">
    <property type="entry name" value="SpecificRecomb"/>
    <property type="match status" value="1"/>
</dbReference>
<keyword evidence="7" id="KW-1185">Reference proteome</keyword>
<feature type="transmembrane region" description="Helical" evidence="5">
    <location>
        <begin position="341"/>
        <end position="360"/>
    </location>
</feature>
<name>A0ABR9SET3_9BURK</name>
<protein>
    <submittedName>
        <fullName evidence="6">Recombinase</fullName>
    </submittedName>
</protein>
<evidence type="ECO:0000256" key="5">
    <source>
        <dbReference type="SAM" id="Phobius"/>
    </source>
</evidence>
<evidence type="ECO:0000256" key="4">
    <source>
        <dbReference type="ARBA" id="ARBA00023136"/>
    </source>
</evidence>
<accession>A0ABR9SET3</accession>
<comment type="subcellular location">
    <subcellularLocation>
        <location evidence="1">Membrane</location>
        <topology evidence="1">Multi-pass membrane protein</topology>
    </subcellularLocation>
</comment>
<evidence type="ECO:0000313" key="7">
    <source>
        <dbReference type="Proteomes" id="UP000715965"/>
    </source>
</evidence>
<organism evidence="6 7">
    <name type="scientific">Ramlibacter aquaticus</name>
    <dbReference type="NCBI Taxonomy" id="2780094"/>
    <lineage>
        <taxon>Bacteria</taxon>
        <taxon>Pseudomonadati</taxon>
        <taxon>Pseudomonadota</taxon>
        <taxon>Betaproteobacteria</taxon>
        <taxon>Burkholderiales</taxon>
        <taxon>Comamonadaceae</taxon>
        <taxon>Ramlibacter</taxon>
    </lineage>
</organism>
<dbReference type="PIRSF" id="PIRSF015380">
    <property type="entry name" value="Site-sp_rcmb"/>
    <property type="match status" value="1"/>
</dbReference>
<feature type="transmembrane region" description="Helical" evidence="5">
    <location>
        <begin position="312"/>
        <end position="335"/>
    </location>
</feature>
<dbReference type="Gene3D" id="1.20.1080.10">
    <property type="entry name" value="Glycerol uptake facilitator protein"/>
    <property type="match status" value="1"/>
</dbReference>
<comment type="caution">
    <text evidence="6">The sequence shown here is derived from an EMBL/GenBank/DDBJ whole genome shotgun (WGS) entry which is preliminary data.</text>
</comment>
<gene>
    <name evidence="6" type="ORF">IM725_09835</name>
</gene>
<keyword evidence="3 5" id="KW-1133">Transmembrane helix</keyword>
<feature type="transmembrane region" description="Helical" evidence="5">
    <location>
        <begin position="501"/>
        <end position="522"/>
    </location>
</feature>
<evidence type="ECO:0000256" key="1">
    <source>
        <dbReference type="ARBA" id="ARBA00004141"/>
    </source>
</evidence>
<dbReference type="InterPro" id="IPR023271">
    <property type="entry name" value="Aquaporin-like"/>
</dbReference>
<feature type="transmembrane region" description="Helical" evidence="5">
    <location>
        <begin position="562"/>
        <end position="589"/>
    </location>
</feature>
<dbReference type="InterPro" id="IPR011385">
    <property type="entry name" value="Site-sp_rcmbase"/>
</dbReference>
<sequence length="629" mass="66064">MPMQELFPPFVTTLRPPRGASADAVRRHLRDAALRLAAGPARTALAEGLVRCTARSLLADTGITLGVGFWAAARRRAVLKLLPPEPVEADLQSVLHDALAPGDAAWMQAHPDALADVLRSLGGGSDVAALRLRDWARSEAQEALAVLSVRVAAIGLDPELARKDPACARLDSPFQVQAQAVQAWVAARAGAADDTAPLLAALDGCERLLGVVQHHCRSSGISVTLTRLLLRASQSIGRMRVLVQALQAADPFPVLARLLATLAAADARRASLRDLVDTNTAHLALQVTECASRTGEHYVANDRGEWFGMLRAALGAGAVVGVLALVKTLLAAAALAPAGVALAYGLNYAAGFVLVYLLHFTIATKQPAMTAALIAQALDHGQQRLGDVAELVVRVLRSQFIAVVGNVVVALPCAALLALAWGAATGTPLAGPAKAAHLVHDLDPLHSLALLHAAIAGACLFFSGLVAGFYDNRAADRRLQARLARHRGLGRLLGEARRERFAAWAAANLGGIASNVVLGFLLGSMGVLGEFLGLPLDIRHVTFSSANLGIAAVSLDLGWRDWAMALAGLVAIGIVNLAVSFALALAVALRSRRLAITSEWTVLRTVLRRFVRSPREFFLPPPAAAAQEA</sequence>
<reference evidence="6 7" key="1">
    <citation type="submission" date="2020-10" db="EMBL/GenBank/DDBJ databases">
        <title>Draft genome of Ramlibacter aquaticus LMG 30558.</title>
        <authorList>
            <person name="Props R."/>
        </authorList>
    </citation>
    <scope>NUCLEOTIDE SEQUENCE [LARGE SCALE GENOMIC DNA]</scope>
    <source>
        <strain evidence="6 7">LMG 30558</strain>
    </source>
</reference>
<evidence type="ECO:0000256" key="2">
    <source>
        <dbReference type="ARBA" id="ARBA00022692"/>
    </source>
</evidence>
<keyword evidence="4 5" id="KW-0472">Membrane</keyword>
<evidence type="ECO:0000313" key="6">
    <source>
        <dbReference type="EMBL" id="MBE7940869.1"/>
    </source>
</evidence>
<proteinExistence type="predicted"/>
<evidence type="ECO:0000256" key="3">
    <source>
        <dbReference type="ARBA" id="ARBA00022989"/>
    </source>
</evidence>
<dbReference type="Proteomes" id="UP000715965">
    <property type="component" value="Unassembled WGS sequence"/>
</dbReference>
<keyword evidence="2 5" id="KW-0812">Transmembrane</keyword>
<feature type="transmembrane region" description="Helical" evidence="5">
    <location>
        <begin position="400"/>
        <end position="424"/>
    </location>
</feature>